<evidence type="ECO:0000256" key="3">
    <source>
        <dbReference type="ARBA" id="ARBA00022837"/>
    </source>
</evidence>
<gene>
    <name evidence="5" type="ORF">F1609_06170</name>
</gene>
<dbReference type="SUPFAM" id="SSF49313">
    <property type="entry name" value="Cadherin-like"/>
    <property type="match status" value="3"/>
</dbReference>
<evidence type="ECO:0000313" key="6">
    <source>
        <dbReference type="Proteomes" id="UP000819052"/>
    </source>
</evidence>
<dbReference type="InterPro" id="IPR011049">
    <property type="entry name" value="Serralysin-like_metalloprot_C"/>
</dbReference>
<comment type="subcellular location">
    <subcellularLocation>
        <location evidence="1">Secreted</location>
    </subcellularLocation>
</comment>
<dbReference type="PANTHER" id="PTHR38340:SF1">
    <property type="entry name" value="S-LAYER PROTEIN"/>
    <property type="match status" value="1"/>
</dbReference>
<feature type="domain" description="Dystroglycan-type cadherin-like" evidence="4">
    <location>
        <begin position="1043"/>
        <end position="1140"/>
    </location>
</feature>
<name>A0ABX0LY21_9BURK</name>
<comment type="caution">
    <text evidence="5">The sequence shown here is derived from an EMBL/GenBank/DDBJ whole genome shotgun (WGS) entry which is preliminary data.</text>
</comment>
<dbReference type="PANTHER" id="PTHR38340">
    <property type="entry name" value="S-LAYER PROTEIN"/>
    <property type="match status" value="1"/>
</dbReference>
<protein>
    <recommendedName>
        <fullName evidence="4">Dystroglycan-type cadherin-like domain-containing protein</fullName>
    </recommendedName>
</protein>
<dbReference type="InterPro" id="IPR050557">
    <property type="entry name" value="RTX_toxin/Mannuronan_C5-epim"/>
</dbReference>
<dbReference type="PRINTS" id="PR00313">
    <property type="entry name" value="CABNDNGRPT"/>
</dbReference>
<reference evidence="5 6" key="1">
    <citation type="submission" date="2019-09" db="EMBL/GenBank/DDBJ databases">
        <title>Taxonomy of Antarctic Massilia spp.: description of Massilia rubra sp. nov., Massilia aquatica sp. nov., Massilia mucilaginosa sp. nov., Massilia frigida sp. nov. isolated from streams, lakes and regoliths.</title>
        <authorList>
            <person name="Holochova P."/>
            <person name="Sedlacek I."/>
            <person name="Kralova S."/>
            <person name="Maslanova I."/>
            <person name="Busse H.-J."/>
            <person name="Stankova E."/>
            <person name="Vrbovska V."/>
            <person name="Kovarovic V."/>
            <person name="Bartak M."/>
            <person name="Svec P."/>
            <person name="Pantucek R."/>
        </authorList>
    </citation>
    <scope>NUCLEOTIDE SEQUENCE [LARGE SCALE GENOMIC DNA]</scope>
    <source>
        <strain evidence="5 6">CCM 8693</strain>
    </source>
</reference>
<dbReference type="SUPFAM" id="SSF51120">
    <property type="entry name" value="beta-Roll"/>
    <property type="match status" value="7"/>
</dbReference>
<dbReference type="InterPro" id="IPR010566">
    <property type="entry name" value="Haemolys_ca-bd"/>
</dbReference>
<evidence type="ECO:0000256" key="2">
    <source>
        <dbReference type="ARBA" id="ARBA00022525"/>
    </source>
</evidence>
<accession>A0ABX0LY21</accession>
<dbReference type="PROSITE" id="PS00330">
    <property type="entry name" value="HEMOLYSIN_CALCIUM"/>
    <property type="match status" value="10"/>
</dbReference>
<keyword evidence="3" id="KW-0106">Calcium</keyword>
<dbReference type="Pfam" id="PF06594">
    <property type="entry name" value="HCBP_related"/>
    <property type="match status" value="2"/>
</dbReference>
<dbReference type="InterPro" id="IPR013783">
    <property type="entry name" value="Ig-like_fold"/>
</dbReference>
<proteinExistence type="predicted"/>
<evidence type="ECO:0000313" key="5">
    <source>
        <dbReference type="EMBL" id="NHZ39755.1"/>
    </source>
</evidence>
<dbReference type="Gene3D" id="2.60.40.10">
    <property type="entry name" value="Immunoglobulins"/>
    <property type="match status" value="3"/>
</dbReference>
<sequence length="1507" mass="155377">MTSQHFLKDIMVPIIIIDGDDNNNQLNGGSAAEVINGKGGDDFLSGGDGNDTLDGGAGKDILHGGIGANTYHWGRGGGQDIIVYNGAQDAGMNVLQLGEGVTASELRLTRNNDDLVLRISGTEDSLTVHLFFAQQATYTGAMAWAYSISEIRFADGARWDMQAIQSTFLMDGRPLLVLDEQDNTMYGPLIDGAGGNDMLYGGGPSVLSGGSGNDTLIGSPGNDVLLGGSGDDSLVGGFGNDFLDGGAGNDVLNGEGGYDTYRFGHGSGQDTIVAPKYAQGDVLTIDMAPGVQAGTLAVLRTPPDSPDLVLELPLSGERLTIKDYFIVQRTVSIHFADGSVMNKSAIDMRAWGAMPVNTVSGTDGADFLNGSYGSDILRGGAGDDTLAGQNGDDLLIGGDGNDILDVFQGNDVADGGAGNDRIMIGEGSATLLFGRASGHDELLPMLGGRGVTTVLLEAGIGAADIVLTRSNNGQGPELLINVGGAAASLRVGAYFPPTDMQGPAIALQFADGTRWDNALINNLLLTGNDDNNDLRGSAGNDRIDGRGGNDMLHGMQGNDLLLGGSGVDLLHGGEGDDTLNGGQGEDYLDDSLGNNTYVFARGDGRDMIFNNLKMPELRYQTIVFSAGIVPEEVQLQRVNRGSFDDLVLTINGAPGQEITVQGYIFNDPLYATNMQLKEIRFADGSKWDAAAIFERVNRGSEMGESMAGTDGNDVIDARGGDDILAGKGGDDTLIGGRGNDQLSGGDGSDTYVFNLGDGRDLLVDTREMSGVGNTLRFGAGITAADLRMTPAGSGLELAYGKLGDVIMFTSGGTPGTESPIKRIEFADGSVGYPSDYLNQAPQLKLPLPDQAATPGQYFKLSLPADMFIDPNAGDVLSLMMAQSDGLPLPAWLRFDAASGLLEGTVPQGVQGNIPLRVTAKDQAGLHATDDFILAVGAGNTAPTVALALKPITTYENSGFSVRTPTFADADIGDSLSVKLRMADGSALPSWLWFDGKETLKAVTDYDRAGNYQLVATATDQGRLTVSSNIDIVVKNANRAPVPTEAPGTLNAARDTPFSFVLPARTLVDPDGDAVTYRLTQSGGAALPSWLSFDPLTRTLSGTPLAGDAPSLSLALGGTDSFGLNGAIGFKLNIAADAARNLDGKADADVLNGASAGDTLSGMAGNDQLNGFGGNDTLDGGLGADRMAGGIGDDRYLVDAAGDLVVELANEGRDTLVAALSYTLPVNAEVLVLGGTGAFAGYGNGTDNVLYGNSGNNFLNGYGGNDLLQGGAGNDSLVDTMGKNLFDGGSGVDTLSGGASNEMYIGGAGNDIITTGNGVDIIAFNRGDGSDTVTPGSVADNVISLGRGITYADLTFKKAGSDLVFGTGAGEQISLKGWFATSGSHSVGKLQMFIDGSSDFLAASPLAMHSQKVQLFNFDALAGKFELAMQANPALASWNLAPELAGAWIKASGNMAIGGDLAQQYATAATLANVAQMPALNIIGSSSFGDGQYLTSPINLADGSGFLI</sequence>
<dbReference type="InterPro" id="IPR015919">
    <property type="entry name" value="Cadherin-like_sf"/>
</dbReference>
<dbReference type="InterPro" id="IPR006644">
    <property type="entry name" value="Cadg"/>
</dbReference>
<dbReference type="Pfam" id="PF05345">
    <property type="entry name" value="He_PIG"/>
    <property type="match status" value="3"/>
</dbReference>
<feature type="domain" description="Dystroglycan-type cadherin-like" evidence="4">
    <location>
        <begin position="943"/>
        <end position="1040"/>
    </location>
</feature>
<dbReference type="Gene3D" id="2.150.10.10">
    <property type="entry name" value="Serralysin-like metalloprotease, C-terminal"/>
    <property type="match status" value="6"/>
</dbReference>
<organism evidence="5 6">
    <name type="scientific">Massilia aquatica</name>
    <dbReference type="NCBI Taxonomy" id="2609000"/>
    <lineage>
        <taxon>Bacteria</taxon>
        <taxon>Pseudomonadati</taxon>
        <taxon>Pseudomonadota</taxon>
        <taxon>Betaproteobacteria</taxon>
        <taxon>Burkholderiales</taxon>
        <taxon>Oxalobacteraceae</taxon>
        <taxon>Telluria group</taxon>
        <taxon>Massilia</taxon>
    </lineage>
</organism>
<evidence type="ECO:0000259" key="4">
    <source>
        <dbReference type="SMART" id="SM00736"/>
    </source>
</evidence>
<dbReference type="Pfam" id="PF00353">
    <property type="entry name" value="HemolysinCabind"/>
    <property type="match status" value="10"/>
</dbReference>
<keyword evidence="6" id="KW-1185">Reference proteome</keyword>
<dbReference type="EMBL" id="VVIW01000003">
    <property type="protein sequence ID" value="NHZ39755.1"/>
    <property type="molecule type" value="Genomic_DNA"/>
</dbReference>
<evidence type="ECO:0000256" key="1">
    <source>
        <dbReference type="ARBA" id="ARBA00004613"/>
    </source>
</evidence>
<dbReference type="SMART" id="SM00736">
    <property type="entry name" value="CADG"/>
    <property type="match status" value="3"/>
</dbReference>
<dbReference type="InterPro" id="IPR001343">
    <property type="entry name" value="Hemolysn_Ca-bd"/>
</dbReference>
<keyword evidence="2" id="KW-0964">Secreted</keyword>
<dbReference type="Proteomes" id="UP000819052">
    <property type="component" value="Unassembled WGS sequence"/>
</dbReference>
<feature type="domain" description="Dystroglycan-type cadherin-like" evidence="4">
    <location>
        <begin position="842"/>
        <end position="942"/>
    </location>
</feature>
<dbReference type="InterPro" id="IPR018511">
    <property type="entry name" value="Hemolysin-typ_Ca-bd_CS"/>
</dbReference>